<dbReference type="PANTHER" id="PTHR47351:SF1">
    <property type="entry name" value="CHITIN BIOSYNTHESIS PROTEIN CHS5"/>
    <property type="match status" value="1"/>
</dbReference>
<name>A0AB38MW30_9BASI</name>
<comment type="caution">
    <text evidence="3">The sequence shown here is derived from an EMBL/GenBank/DDBJ whole genome shotgun (WGS) entry which is preliminary data.</text>
</comment>
<dbReference type="Gene3D" id="3.40.50.10190">
    <property type="entry name" value="BRCT domain"/>
    <property type="match status" value="1"/>
</dbReference>
<evidence type="ECO:0000259" key="2">
    <source>
        <dbReference type="PROSITE" id="PS50853"/>
    </source>
</evidence>
<dbReference type="EMBL" id="SPRW01000026">
    <property type="protein sequence ID" value="TIC64702.1"/>
    <property type="molecule type" value="Genomic_DNA"/>
</dbReference>
<reference evidence="3 4" key="1">
    <citation type="submission" date="2019-03" db="EMBL/GenBank/DDBJ databases">
        <title>Sequencing 25 genomes of Wallemia mellicola.</title>
        <authorList>
            <person name="Gostincar C."/>
        </authorList>
    </citation>
    <scope>NUCLEOTIDE SEQUENCE [LARGE SCALE GENOMIC DNA]</scope>
    <source>
        <strain evidence="3 4">EXF-1274</strain>
    </source>
</reference>
<dbReference type="Proteomes" id="UP000309601">
    <property type="component" value="Unassembled WGS sequence"/>
</dbReference>
<dbReference type="CDD" id="cd00063">
    <property type="entry name" value="FN3"/>
    <property type="match status" value="1"/>
</dbReference>
<dbReference type="Pfam" id="PF16892">
    <property type="entry name" value="CHS5_N"/>
    <property type="match status" value="1"/>
</dbReference>
<dbReference type="InterPro" id="IPR001357">
    <property type="entry name" value="BRCT_dom"/>
</dbReference>
<dbReference type="InterPro" id="IPR031669">
    <property type="entry name" value="Fn3_2"/>
</dbReference>
<proteinExistence type="predicted"/>
<dbReference type="PANTHER" id="PTHR47351">
    <property type="entry name" value="CHITIN BIOSYNTHESIS PROTEIN CHS5"/>
    <property type="match status" value="1"/>
</dbReference>
<evidence type="ECO:0000256" key="1">
    <source>
        <dbReference type="SAM" id="MobiDB-lite"/>
    </source>
</evidence>
<dbReference type="Gene3D" id="6.20.120.50">
    <property type="match status" value="1"/>
</dbReference>
<dbReference type="AlphaFoldDB" id="A0AB38MW30"/>
<feature type="region of interest" description="Disordered" evidence="1">
    <location>
        <begin position="268"/>
        <end position="400"/>
    </location>
</feature>
<dbReference type="CDD" id="cd13945">
    <property type="entry name" value="Chs5_N"/>
    <property type="match status" value="1"/>
</dbReference>
<dbReference type="SMART" id="SM00060">
    <property type="entry name" value="FN3"/>
    <property type="match status" value="1"/>
</dbReference>
<dbReference type="GO" id="GO:0034044">
    <property type="term" value="C:exomer complex"/>
    <property type="evidence" value="ECO:0007669"/>
    <property type="project" value="TreeGrafter"/>
</dbReference>
<dbReference type="Gene3D" id="2.60.40.10">
    <property type="entry name" value="Immunoglobulins"/>
    <property type="match status" value="1"/>
</dbReference>
<dbReference type="PROSITE" id="PS50853">
    <property type="entry name" value="FN3"/>
    <property type="match status" value="1"/>
</dbReference>
<protein>
    <recommendedName>
        <fullName evidence="2">Fibronectin type-III domain-containing protein</fullName>
    </recommendedName>
</protein>
<dbReference type="SUPFAM" id="SSF49265">
    <property type="entry name" value="Fibronectin type III"/>
    <property type="match status" value="1"/>
</dbReference>
<dbReference type="GO" id="GO:0006893">
    <property type="term" value="P:Golgi to plasma membrane transport"/>
    <property type="evidence" value="ECO:0007669"/>
    <property type="project" value="TreeGrafter"/>
</dbReference>
<feature type="compositionally biased region" description="Basic and acidic residues" evidence="1">
    <location>
        <begin position="292"/>
        <end position="307"/>
    </location>
</feature>
<dbReference type="InterPro" id="IPR031673">
    <property type="entry name" value="Chs5_N"/>
</dbReference>
<dbReference type="InterPro" id="IPR052827">
    <property type="entry name" value="CHS_Export/Cell_Fusion_Reg"/>
</dbReference>
<feature type="compositionally biased region" description="Basic and acidic residues" evidence="1">
    <location>
        <begin position="365"/>
        <end position="375"/>
    </location>
</feature>
<dbReference type="SUPFAM" id="SSF52113">
    <property type="entry name" value="BRCT domain"/>
    <property type="match status" value="1"/>
</dbReference>
<dbReference type="Pfam" id="PF16893">
    <property type="entry name" value="fn3_2"/>
    <property type="match status" value="1"/>
</dbReference>
<dbReference type="Pfam" id="PF12738">
    <property type="entry name" value="PTCB-BRCT"/>
    <property type="match status" value="1"/>
</dbReference>
<feature type="region of interest" description="Disordered" evidence="1">
    <location>
        <begin position="419"/>
        <end position="441"/>
    </location>
</feature>
<accession>A0AB38MW30</accession>
<dbReference type="InterPro" id="IPR003961">
    <property type="entry name" value="FN3_dom"/>
</dbReference>
<feature type="compositionally biased region" description="Basic and acidic residues" evidence="1">
    <location>
        <begin position="342"/>
        <end position="353"/>
    </location>
</feature>
<dbReference type="InterPro" id="IPR013783">
    <property type="entry name" value="Ig-like_fold"/>
</dbReference>
<dbReference type="GO" id="GO:0046983">
    <property type="term" value="F:protein dimerization activity"/>
    <property type="evidence" value="ECO:0007669"/>
    <property type="project" value="InterPro"/>
</dbReference>
<feature type="compositionally biased region" description="Low complexity" evidence="1">
    <location>
        <begin position="316"/>
        <end position="327"/>
    </location>
</feature>
<organism evidence="3 4">
    <name type="scientific">Wallemia mellicola</name>
    <dbReference type="NCBI Taxonomy" id="1708541"/>
    <lineage>
        <taxon>Eukaryota</taxon>
        <taxon>Fungi</taxon>
        <taxon>Dikarya</taxon>
        <taxon>Basidiomycota</taxon>
        <taxon>Wallemiomycotina</taxon>
        <taxon>Wallemiomycetes</taxon>
        <taxon>Wallemiales</taxon>
        <taxon>Wallemiaceae</taxon>
        <taxon>Wallemia</taxon>
    </lineage>
</organism>
<sequence length="441" mass="48784">MVSSNSFTVGKLDAGMAILIGERASLIEFPSVLLPAGITTGSIVNIAVNRNQQAEKEHAQAFWDLQKTILDTYGIDSPKQPAIRVRNTTQTSVTIEWDELELATSNLRSLDLYRNGQRLSAISNPDNKTYKMSGLSLNTEYSFQLIMRTTAGVYPSETIKVKTHTINDTTGIRVAIGAITDEKLLDSAKSAIEEMGAQYQDKVTIDTTHFVCSKPGPYNLSEYQKAVQHSIPILYYFYVYRANLKPPFRMVNISSFYLGGPMPNVKFESRSSNNVTDATPEVNGAEAGPSEQPDKPEQPEQPVEKQDPATQEALNDPEGGPIDGIPPAVEDDEETKQTKNAVRKEIEEAERQATDAAYGHEDEDVAGREGRDDMRTFSFPRVTAVPEEEQRPSSTPPDIRIINEDGQEQIMAEGLADYDYGDGEEIDLNDDDEESVDSSQE</sequence>
<gene>
    <name evidence="3" type="ORF">E3Q02_02501</name>
</gene>
<feature type="domain" description="Fibronectin type-III" evidence="2">
    <location>
        <begin position="77"/>
        <end position="169"/>
    </location>
</feature>
<evidence type="ECO:0000313" key="4">
    <source>
        <dbReference type="Proteomes" id="UP000309601"/>
    </source>
</evidence>
<dbReference type="InterPro" id="IPR036420">
    <property type="entry name" value="BRCT_dom_sf"/>
</dbReference>
<evidence type="ECO:0000313" key="3">
    <source>
        <dbReference type="EMBL" id="TIC64702.1"/>
    </source>
</evidence>
<dbReference type="GO" id="GO:0000747">
    <property type="term" value="P:conjugation with cellular fusion"/>
    <property type="evidence" value="ECO:0007669"/>
    <property type="project" value="TreeGrafter"/>
</dbReference>
<dbReference type="GO" id="GO:0005802">
    <property type="term" value="C:trans-Golgi network"/>
    <property type="evidence" value="ECO:0007669"/>
    <property type="project" value="TreeGrafter"/>
</dbReference>
<dbReference type="InterPro" id="IPR036116">
    <property type="entry name" value="FN3_sf"/>
</dbReference>